<gene>
    <name evidence="1" type="ORF">BGM30_18690</name>
</gene>
<dbReference type="Proteomes" id="UP000236321">
    <property type="component" value="Unassembled WGS sequence"/>
</dbReference>
<dbReference type="InterPro" id="IPR024508">
    <property type="entry name" value="DUF3226"/>
</dbReference>
<protein>
    <submittedName>
        <fullName evidence="1">Uncharacterized protein</fullName>
    </submittedName>
</protein>
<reference evidence="2" key="1">
    <citation type="submission" date="2017-12" db="EMBL/GenBank/DDBJ databases">
        <title>Improved Draft Genome Sequence of Microcystis aeruginosa NIES-298, a Microcystin-Producing Cyanobacterium from Lake Kasumigaura, Japan.</title>
        <authorList>
            <person name="Yamaguchi H."/>
            <person name="Suzuki S."/>
            <person name="Kawachi M."/>
        </authorList>
    </citation>
    <scope>NUCLEOTIDE SEQUENCE [LARGE SCALE GENOMIC DNA]</scope>
    <source>
        <strain evidence="2">NIES-298</strain>
    </source>
</reference>
<dbReference type="AlphaFoldDB" id="A0A2H6BRF5"/>
<organism evidence="1 2">
    <name type="scientific">Microcystis aeruginosa NIES-298</name>
    <dbReference type="NCBI Taxonomy" id="449468"/>
    <lineage>
        <taxon>Bacteria</taxon>
        <taxon>Bacillati</taxon>
        <taxon>Cyanobacteriota</taxon>
        <taxon>Cyanophyceae</taxon>
        <taxon>Oscillatoriophycideae</taxon>
        <taxon>Chroococcales</taxon>
        <taxon>Microcystaceae</taxon>
        <taxon>Microcystis</taxon>
    </lineage>
</organism>
<evidence type="ECO:0000313" key="2">
    <source>
        <dbReference type="Proteomes" id="UP000236321"/>
    </source>
</evidence>
<comment type="caution">
    <text evidence="1">The sequence shown here is derived from an EMBL/GenBank/DDBJ whole genome shotgun (WGS) entry which is preliminary data.</text>
</comment>
<evidence type="ECO:0000313" key="1">
    <source>
        <dbReference type="EMBL" id="GBD52776.1"/>
    </source>
</evidence>
<accession>A0A2H6BRF5</accession>
<dbReference type="RefSeq" id="WP_103112079.1">
    <property type="nucleotide sequence ID" value="NZ_BEIU01000010.1"/>
</dbReference>
<dbReference type="EMBL" id="BEYQ01000005">
    <property type="protein sequence ID" value="GBD52776.1"/>
    <property type="molecule type" value="Genomic_DNA"/>
</dbReference>
<name>A0A2H6BRF5_MICAE</name>
<proteinExistence type="predicted"/>
<dbReference type="Pfam" id="PF11536">
    <property type="entry name" value="DUF3226"/>
    <property type="match status" value="1"/>
</dbReference>
<sequence length="258" mass="29296">MVRYCYIVVEGPQDVEFLIGLLKFYGLKRVIHLSSLDKFWETLIPKAYPLDDDLTKRVPVPSFVQNEQLSIALHSSIGITRIAQTIEESLNFIQPSQLFSVGIFLDADDNETPQERFNKLIVCLSSLDLSNLRMPALLGEVTHYYPRCGIFIAPNNREQGTLEDILLECAKINYTDLLNLSQTYIGSIDRNQLTKNDLKDIEKPAGEKKAIISSISSILRPGKALQVSLQDNRWLDKQTLELESIKLIKNFLEQIIGL</sequence>